<dbReference type="Proteomes" id="UP001498421">
    <property type="component" value="Unassembled WGS sequence"/>
</dbReference>
<evidence type="ECO:0000313" key="1">
    <source>
        <dbReference type="EMBL" id="KAK7418609.1"/>
    </source>
</evidence>
<dbReference type="EMBL" id="JAZAVK010000163">
    <property type="protein sequence ID" value="KAK7418609.1"/>
    <property type="molecule type" value="Genomic_DNA"/>
</dbReference>
<accession>A0ABR1HCN3</accession>
<organism evidence="1 2">
    <name type="scientific">Neonectria magnoliae</name>
    <dbReference type="NCBI Taxonomy" id="2732573"/>
    <lineage>
        <taxon>Eukaryota</taxon>
        <taxon>Fungi</taxon>
        <taxon>Dikarya</taxon>
        <taxon>Ascomycota</taxon>
        <taxon>Pezizomycotina</taxon>
        <taxon>Sordariomycetes</taxon>
        <taxon>Hypocreomycetidae</taxon>
        <taxon>Hypocreales</taxon>
        <taxon>Nectriaceae</taxon>
        <taxon>Neonectria</taxon>
    </lineage>
</organism>
<reference evidence="1 2" key="1">
    <citation type="journal article" date="2025" name="Microbiol. Resour. Announc.">
        <title>Draft genome sequences for Neonectria magnoliae and Neonectria punicea, canker pathogens of Liriodendron tulipifera and Acer saccharum in West Virginia.</title>
        <authorList>
            <person name="Petronek H.M."/>
            <person name="Kasson M.T."/>
            <person name="Metheny A.M."/>
            <person name="Stauder C.M."/>
            <person name="Lovett B."/>
            <person name="Lynch S.C."/>
            <person name="Garnas J.R."/>
            <person name="Kasson L.R."/>
            <person name="Stajich J.E."/>
        </authorList>
    </citation>
    <scope>NUCLEOTIDE SEQUENCE [LARGE SCALE GENOMIC DNA]</scope>
    <source>
        <strain evidence="1 2">NRRL 64651</strain>
    </source>
</reference>
<gene>
    <name evidence="1" type="ORF">QQZ08_011193</name>
</gene>
<protein>
    <submittedName>
        <fullName evidence="1">Uncharacterized protein</fullName>
    </submittedName>
</protein>
<keyword evidence="2" id="KW-1185">Reference proteome</keyword>
<sequence>MNVPDPASIIKAQGLAPDARDASGRSIYGGEETRQAIALLKAVGIPACVINVNALRYYGAGRVNWIFDSDRLYEPVKPPPPMQPPPPVPKSLRHMHPTFRLRGVSYYFILVPSSCCFIDPEMENCDLSKMGIPYPKHGSNIVDFIDGMNLDEKWGEENINFDDLQAKGIEFATPDLQAANVVQLNVGTDY</sequence>
<evidence type="ECO:0000313" key="2">
    <source>
        <dbReference type="Proteomes" id="UP001498421"/>
    </source>
</evidence>
<comment type="caution">
    <text evidence="1">The sequence shown here is derived from an EMBL/GenBank/DDBJ whole genome shotgun (WGS) entry which is preliminary data.</text>
</comment>
<proteinExistence type="predicted"/>
<name>A0ABR1HCN3_9HYPO</name>